<evidence type="ECO:0000256" key="4">
    <source>
        <dbReference type="ARBA" id="ARBA00022946"/>
    </source>
</evidence>
<evidence type="ECO:0000256" key="6">
    <source>
        <dbReference type="RuleBase" id="RU361137"/>
    </source>
</evidence>
<comment type="caution">
    <text evidence="9">The sequence shown here is derived from an EMBL/GenBank/DDBJ whole genome shotgun (WGS) entry which is preliminary data.</text>
</comment>
<dbReference type="InterPro" id="IPR011053">
    <property type="entry name" value="Single_hybrid_motif"/>
</dbReference>
<keyword evidence="2 6" id="KW-0808">Transferase</keyword>
<dbReference type="SUPFAM" id="SSF47005">
    <property type="entry name" value="Peripheral subunit-binding domain of 2-oxo acid dehydrogenase complex"/>
    <property type="match status" value="1"/>
</dbReference>
<dbReference type="NCBIfam" id="TIGR01349">
    <property type="entry name" value="PDHac_trf_mito"/>
    <property type="match status" value="1"/>
</dbReference>
<dbReference type="EMBL" id="JAFCIX010000567">
    <property type="protein sequence ID" value="KAH6587251.1"/>
    <property type="molecule type" value="Genomic_DNA"/>
</dbReference>
<gene>
    <name evidence="9" type="ORF">BASA50_001384</name>
</gene>
<keyword evidence="3 6" id="KW-0450">Lipoyl</keyword>
<accession>A0ABQ8EWI3</accession>
<protein>
    <recommendedName>
        <fullName evidence="6">Acetyltransferase component of pyruvate dehydrogenase complex</fullName>
        <ecNumber evidence="6">2.3.1.12</ecNumber>
    </recommendedName>
</protein>
<evidence type="ECO:0000259" key="7">
    <source>
        <dbReference type="PROSITE" id="PS50968"/>
    </source>
</evidence>
<name>A0ABQ8EWI3_9FUNG</name>
<comment type="subcellular location">
    <subcellularLocation>
        <location evidence="6">Mitochondrion</location>
    </subcellularLocation>
</comment>
<evidence type="ECO:0000259" key="8">
    <source>
        <dbReference type="PROSITE" id="PS51826"/>
    </source>
</evidence>
<dbReference type="Gene3D" id="2.40.50.100">
    <property type="match status" value="1"/>
</dbReference>
<sequence>MISRCQPLCVRSLRILAASPVSTVPKACYSNVPMFRALISGIAATDAVWSGSSPKHLQATRSAICLLSESKNTAHTQRRSYASSNYPAHAVLNMPALSPTMTQGNLGKWHKKIGDPISPGDILVEIETDKAQMDFECQEEGFLAKMLLPAGEKDVAVNTPIAVIAESLENIESFSDYTASATPVASTAASSEPVAAAAAVSVSTPISSNTTSSQPASTDRIFASPVAKALASARGLSLAKIVGSGPGGRIVKSDVENYTAPTTVVAPVVPSSVPAPPVSGSTGSLFTDIPLSNVRKVISSRLTQSKSTIPHFYLTVEINVDKILKLREVFNKESNGKFKLSVNDFVIKASGLALKDVPEVNSAWHETFIRQHHTADIAIAVATESGLITPIVSSVEAKGIAAISNKTKELAEKARAGKLAPHEYQGGTFTISNLGMFGVQHFTAIINPPHAAILAVGSVEDKLVLDDLAPKGFRAQKTMHVTLSNDHRVVDGAVGAKWLQRFKQYLENPLSMLL</sequence>
<dbReference type="Pfam" id="PF00364">
    <property type="entry name" value="Biotin_lipoyl"/>
    <property type="match status" value="1"/>
</dbReference>
<dbReference type="InterPro" id="IPR003016">
    <property type="entry name" value="2-oxoA_DH_lipoyl-BS"/>
</dbReference>
<dbReference type="Gene3D" id="4.10.320.10">
    <property type="entry name" value="E3-binding domain"/>
    <property type="match status" value="1"/>
</dbReference>
<dbReference type="InterPro" id="IPR006257">
    <property type="entry name" value="LAT1"/>
</dbReference>
<evidence type="ECO:0000256" key="5">
    <source>
        <dbReference type="ARBA" id="ARBA00023315"/>
    </source>
</evidence>
<feature type="domain" description="Peripheral subunit-binding (PSBD)" evidence="8">
    <location>
        <begin position="222"/>
        <end position="259"/>
    </location>
</feature>
<dbReference type="Pfam" id="PF02817">
    <property type="entry name" value="E3_binding"/>
    <property type="match status" value="1"/>
</dbReference>
<dbReference type="InterPro" id="IPR023213">
    <property type="entry name" value="CAT-like_dom_sf"/>
</dbReference>
<organism evidence="9 10">
    <name type="scientific">Batrachochytrium salamandrivorans</name>
    <dbReference type="NCBI Taxonomy" id="1357716"/>
    <lineage>
        <taxon>Eukaryota</taxon>
        <taxon>Fungi</taxon>
        <taxon>Fungi incertae sedis</taxon>
        <taxon>Chytridiomycota</taxon>
        <taxon>Chytridiomycota incertae sedis</taxon>
        <taxon>Chytridiomycetes</taxon>
        <taxon>Rhizophydiales</taxon>
        <taxon>Rhizophydiales incertae sedis</taxon>
        <taxon>Batrachochytrium</taxon>
    </lineage>
</organism>
<dbReference type="SUPFAM" id="SSF51230">
    <property type="entry name" value="Single hybrid motif"/>
    <property type="match status" value="1"/>
</dbReference>
<dbReference type="PROSITE" id="PS51826">
    <property type="entry name" value="PSBD"/>
    <property type="match status" value="1"/>
</dbReference>
<dbReference type="PROSITE" id="PS00189">
    <property type="entry name" value="LIPOYL"/>
    <property type="match status" value="1"/>
</dbReference>
<dbReference type="EC" id="2.3.1.12" evidence="6"/>
<keyword evidence="10" id="KW-1185">Reference proteome</keyword>
<proteinExistence type="inferred from homology"/>
<dbReference type="CDD" id="cd06849">
    <property type="entry name" value="lipoyl_domain"/>
    <property type="match status" value="1"/>
</dbReference>
<comment type="similarity">
    <text evidence="1 6">Belongs to the 2-oxoacid dehydrogenase family.</text>
</comment>
<evidence type="ECO:0000256" key="3">
    <source>
        <dbReference type="ARBA" id="ARBA00022823"/>
    </source>
</evidence>
<evidence type="ECO:0000313" key="10">
    <source>
        <dbReference type="Proteomes" id="UP001648503"/>
    </source>
</evidence>
<comment type="cofactor">
    <cofactor evidence="6">
        <name>(R)-lipoate</name>
        <dbReference type="ChEBI" id="CHEBI:83088"/>
    </cofactor>
    <text evidence="6">Binds 1 lipoyl cofactor covalently.</text>
</comment>
<evidence type="ECO:0000256" key="1">
    <source>
        <dbReference type="ARBA" id="ARBA00007317"/>
    </source>
</evidence>
<keyword evidence="4" id="KW-0809">Transit peptide</keyword>
<dbReference type="Gene3D" id="3.30.559.10">
    <property type="entry name" value="Chloramphenicol acetyltransferase-like domain"/>
    <property type="match status" value="1"/>
</dbReference>
<evidence type="ECO:0000256" key="2">
    <source>
        <dbReference type="ARBA" id="ARBA00022679"/>
    </source>
</evidence>
<reference evidence="9 10" key="1">
    <citation type="submission" date="2021-02" db="EMBL/GenBank/DDBJ databases">
        <title>Variation within the Batrachochytrium salamandrivorans European outbreak.</title>
        <authorList>
            <person name="Kelly M."/>
            <person name="Pasmans F."/>
            <person name="Shea T.P."/>
            <person name="Munoz J.F."/>
            <person name="Carranza S."/>
            <person name="Cuomo C.A."/>
            <person name="Martel A."/>
        </authorList>
    </citation>
    <scope>NUCLEOTIDE SEQUENCE [LARGE SCALE GENOMIC DNA]</scope>
    <source>
        <strain evidence="9 10">AMFP18/2</strain>
    </source>
</reference>
<comment type="function">
    <text evidence="6">The pyruvate dehydrogenase complex catalyzes the overall conversion of pyruvate to acetyl-CoA and CO(2).</text>
</comment>
<dbReference type="PANTHER" id="PTHR23151:SF90">
    <property type="entry name" value="DIHYDROLIPOYLLYSINE-RESIDUE ACETYLTRANSFERASE COMPONENT OF PYRUVATE DEHYDROGENASE COMPLEX, MITOCHONDRIAL-RELATED"/>
    <property type="match status" value="1"/>
</dbReference>
<dbReference type="InterPro" id="IPR045257">
    <property type="entry name" value="E2/Pdx1"/>
</dbReference>
<dbReference type="SUPFAM" id="SSF52777">
    <property type="entry name" value="CoA-dependent acyltransferases"/>
    <property type="match status" value="1"/>
</dbReference>
<keyword evidence="5 6" id="KW-0012">Acyltransferase</keyword>
<comment type="catalytic activity">
    <reaction evidence="6">
        <text>N(6)-[(R)-dihydrolipoyl]-L-lysyl-[protein] + acetyl-CoA = N(6)-[(R)-S(8)-acetyldihydrolipoyl]-L-lysyl-[protein] + CoA</text>
        <dbReference type="Rhea" id="RHEA:17017"/>
        <dbReference type="Rhea" id="RHEA-COMP:10475"/>
        <dbReference type="Rhea" id="RHEA-COMP:10478"/>
        <dbReference type="ChEBI" id="CHEBI:57287"/>
        <dbReference type="ChEBI" id="CHEBI:57288"/>
        <dbReference type="ChEBI" id="CHEBI:83100"/>
        <dbReference type="ChEBI" id="CHEBI:83111"/>
        <dbReference type="EC" id="2.3.1.12"/>
    </reaction>
</comment>
<feature type="domain" description="Lipoyl-binding" evidence="7">
    <location>
        <begin position="89"/>
        <end position="165"/>
    </location>
</feature>
<dbReference type="InterPro" id="IPR000089">
    <property type="entry name" value="Biotin_lipoyl"/>
</dbReference>
<dbReference type="InterPro" id="IPR004167">
    <property type="entry name" value="PSBD"/>
</dbReference>
<dbReference type="PANTHER" id="PTHR23151">
    <property type="entry name" value="DIHYDROLIPOAMIDE ACETYL/SUCCINYL-TRANSFERASE-RELATED"/>
    <property type="match status" value="1"/>
</dbReference>
<dbReference type="InterPro" id="IPR036625">
    <property type="entry name" value="E3-bd_dom_sf"/>
</dbReference>
<evidence type="ECO:0000313" key="9">
    <source>
        <dbReference type="EMBL" id="KAH6587251.1"/>
    </source>
</evidence>
<dbReference type="Proteomes" id="UP001648503">
    <property type="component" value="Unassembled WGS sequence"/>
</dbReference>
<dbReference type="PROSITE" id="PS50968">
    <property type="entry name" value="BIOTINYL_LIPOYL"/>
    <property type="match status" value="1"/>
</dbReference>
<dbReference type="Pfam" id="PF00198">
    <property type="entry name" value="2-oxoacid_dh"/>
    <property type="match status" value="1"/>
</dbReference>
<dbReference type="InterPro" id="IPR001078">
    <property type="entry name" value="2-oxoacid_DH_actylTfrase"/>
</dbReference>